<keyword evidence="3" id="KW-0106">Calcium</keyword>
<comment type="cofactor">
    <cofactor evidence="1">
        <name>Ca(2+)</name>
        <dbReference type="ChEBI" id="CHEBI:29108"/>
    </cofactor>
</comment>
<dbReference type="PROSITE" id="PS00289">
    <property type="entry name" value="PTX_1"/>
    <property type="match status" value="1"/>
</dbReference>
<evidence type="ECO:0000259" key="8">
    <source>
        <dbReference type="PROSITE" id="PS51828"/>
    </source>
</evidence>
<keyword evidence="4" id="KW-1015">Disulfide bond</keyword>
<keyword evidence="10" id="KW-1185">Reference proteome</keyword>
<keyword evidence="5" id="KW-0325">Glycoprotein</keyword>
<dbReference type="STRING" id="50429.A0A2B4RE71"/>
<dbReference type="PROSITE" id="PS51828">
    <property type="entry name" value="PTX_2"/>
    <property type="match status" value="1"/>
</dbReference>
<organism evidence="9 10">
    <name type="scientific">Stylophora pistillata</name>
    <name type="common">Smooth cauliflower coral</name>
    <dbReference type="NCBI Taxonomy" id="50429"/>
    <lineage>
        <taxon>Eukaryota</taxon>
        <taxon>Metazoa</taxon>
        <taxon>Cnidaria</taxon>
        <taxon>Anthozoa</taxon>
        <taxon>Hexacorallia</taxon>
        <taxon>Scleractinia</taxon>
        <taxon>Astrocoeniina</taxon>
        <taxon>Pocilloporidae</taxon>
        <taxon>Stylophora</taxon>
    </lineage>
</organism>
<dbReference type="GO" id="GO:0046872">
    <property type="term" value="F:metal ion binding"/>
    <property type="evidence" value="ECO:0007669"/>
    <property type="project" value="UniProtKB-KW"/>
</dbReference>
<sequence length="252" mass="28281">MLRAVQQPIVVKMEVCVCMTRKNNLIHASASPFGLEKLILIWVSFSPCPLLFECTFVVWFGFVEEFFVSGDVGDSSADFCRKDTNTESNQHLYSYAKASGIYGNDISVWLNKPRSSPRIEIPVDARGRNTRAKINDTVWHHICVTWKSTKGAWQLYLDGRLQSNGTGLKENRQSPAGRTIGIRRDQGRVGGGFQSKNSFGPGEVTEVNLWSRDLSASDIAEQYADCHITKVCLMHWWEQFKGGVSNVIVVQS</sequence>
<dbReference type="OrthoDB" id="547680at2759"/>
<dbReference type="AlphaFoldDB" id="A0A2B4RE71"/>
<dbReference type="PANTHER" id="PTHR19277">
    <property type="entry name" value="PENTRAXIN"/>
    <property type="match status" value="1"/>
</dbReference>
<evidence type="ECO:0000313" key="10">
    <source>
        <dbReference type="Proteomes" id="UP000225706"/>
    </source>
</evidence>
<dbReference type="EMBL" id="LSMT01000764">
    <property type="protein sequence ID" value="PFX14542.1"/>
    <property type="molecule type" value="Genomic_DNA"/>
</dbReference>
<gene>
    <name evidence="9" type="primary">Svep1</name>
    <name evidence="9" type="ORF">AWC38_SpisGene21291</name>
</gene>
<dbReference type="Pfam" id="PF00354">
    <property type="entry name" value="Pentaxin"/>
    <property type="match status" value="1"/>
</dbReference>
<evidence type="ECO:0000256" key="6">
    <source>
        <dbReference type="PROSITE-ProRule" id="PRU01172"/>
    </source>
</evidence>
<dbReference type="InterPro" id="IPR051360">
    <property type="entry name" value="Neuronal_Pentraxin_Related"/>
</dbReference>
<feature type="domain" description="Pentraxin (PTX)" evidence="8">
    <location>
        <begin position="46"/>
        <end position="252"/>
    </location>
</feature>
<dbReference type="PRINTS" id="PR00895">
    <property type="entry name" value="PENTAXIN"/>
</dbReference>
<evidence type="ECO:0000256" key="2">
    <source>
        <dbReference type="ARBA" id="ARBA00022723"/>
    </source>
</evidence>
<dbReference type="SUPFAM" id="SSF49899">
    <property type="entry name" value="Concanavalin A-like lectins/glucanases"/>
    <property type="match status" value="1"/>
</dbReference>
<name>A0A2B4RE71_STYPI</name>
<dbReference type="PANTHER" id="PTHR19277:SF125">
    <property type="entry name" value="B6"/>
    <property type="match status" value="1"/>
</dbReference>
<reference evidence="10" key="1">
    <citation type="journal article" date="2017" name="bioRxiv">
        <title>Comparative analysis of the genomes of Stylophora pistillata and Acropora digitifera provides evidence for extensive differences between species of corals.</title>
        <authorList>
            <person name="Voolstra C.R."/>
            <person name="Li Y."/>
            <person name="Liew Y.J."/>
            <person name="Baumgarten S."/>
            <person name="Zoccola D."/>
            <person name="Flot J.-F."/>
            <person name="Tambutte S."/>
            <person name="Allemand D."/>
            <person name="Aranda M."/>
        </authorList>
    </citation>
    <scope>NUCLEOTIDE SEQUENCE [LARGE SCALE GENOMIC DNA]</scope>
</reference>
<evidence type="ECO:0000256" key="3">
    <source>
        <dbReference type="ARBA" id="ARBA00022837"/>
    </source>
</evidence>
<accession>A0A2B4RE71</accession>
<dbReference type="Gene3D" id="2.60.120.200">
    <property type="match status" value="1"/>
</dbReference>
<comment type="caution">
    <text evidence="9">The sequence shown here is derived from an EMBL/GenBank/DDBJ whole genome shotgun (WGS) entry which is preliminary data.</text>
</comment>
<evidence type="ECO:0000256" key="7">
    <source>
        <dbReference type="SAM" id="MobiDB-lite"/>
    </source>
</evidence>
<dbReference type="InterPro" id="IPR013320">
    <property type="entry name" value="ConA-like_dom_sf"/>
</dbReference>
<comment type="caution">
    <text evidence="6">Lacks conserved residue(s) required for the propagation of feature annotation.</text>
</comment>
<evidence type="ECO:0000256" key="1">
    <source>
        <dbReference type="ARBA" id="ARBA00001913"/>
    </source>
</evidence>
<proteinExistence type="predicted"/>
<evidence type="ECO:0000256" key="5">
    <source>
        <dbReference type="ARBA" id="ARBA00023180"/>
    </source>
</evidence>
<evidence type="ECO:0000256" key="4">
    <source>
        <dbReference type="ARBA" id="ARBA00023157"/>
    </source>
</evidence>
<dbReference type="Proteomes" id="UP000225706">
    <property type="component" value="Unassembled WGS sequence"/>
</dbReference>
<dbReference type="SMART" id="SM00159">
    <property type="entry name" value="PTX"/>
    <property type="match status" value="1"/>
</dbReference>
<keyword evidence="2" id="KW-0479">Metal-binding</keyword>
<dbReference type="InterPro" id="IPR001759">
    <property type="entry name" value="PTX_dom"/>
</dbReference>
<dbReference type="InterPro" id="IPR030476">
    <property type="entry name" value="Pentaxin_CS"/>
</dbReference>
<evidence type="ECO:0000313" key="9">
    <source>
        <dbReference type="EMBL" id="PFX14542.1"/>
    </source>
</evidence>
<protein>
    <submittedName>
        <fullName evidence="9">Sushi, von Willebrand factor type A, EGF and pentraxin domain-containing protein 1</fullName>
    </submittedName>
</protein>
<feature type="region of interest" description="Disordered" evidence="7">
    <location>
        <begin position="166"/>
        <end position="187"/>
    </location>
</feature>